<dbReference type="Pfam" id="PF00857">
    <property type="entry name" value="Isochorismatase"/>
    <property type="match status" value="1"/>
</dbReference>
<evidence type="ECO:0000313" key="3">
    <source>
        <dbReference type="Proteomes" id="UP000182248"/>
    </source>
</evidence>
<organism evidence="2 3">
    <name type="scientific">Sinomicrobium oceani</name>
    <dbReference type="NCBI Taxonomy" id="1150368"/>
    <lineage>
        <taxon>Bacteria</taxon>
        <taxon>Pseudomonadati</taxon>
        <taxon>Bacteroidota</taxon>
        <taxon>Flavobacteriia</taxon>
        <taxon>Flavobacteriales</taxon>
        <taxon>Flavobacteriaceae</taxon>
        <taxon>Sinomicrobium</taxon>
    </lineage>
</organism>
<protein>
    <submittedName>
        <fullName evidence="2">Nicotinamidase-related amidase</fullName>
    </submittedName>
</protein>
<dbReference type="InterPro" id="IPR036380">
    <property type="entry name" value="Isochorismatase-like_sf"/>
</dbReference>
<dbReference type="InterPro" id="IPR000868">
    <property type="entry name" value="Isochorismatase-like_dom"/>
</dbReference>
<dbReference type="Proteomes" id="UP000182248">
    <property type="component" value="Unassembled WGS sequence"/>
</dbReference>
<dbReference type="InterPro" id="IPR053152">
    <property type="entry name" value="Hydrolase_YcaC-like"/>
</dbReference>
<dbReference type="STRING" id="1150368.SAMN02927921_02299"/>
<evidence type="ECO:0000259" key="1">
    <source>
        <dbReference type="Pfam" id="PF00857"/>
    </source>
</evidence>
<gene>
    <name evidence="2" type="ORF">SAMN02927921_02299</name>
</gene>
<accession>A0A1K1Q7Y7</accession>
<feature type="domain" description="Isochorismatase-like" evidence="1">
    <location>
        <begin position="42"/>
        <end position="193"/>
    </location>
</feature>
<dbReference type="Gene3D" id="3.40.50.850">
    <property type="entry name" value="Isochorismatase-like"/>
    <property type="match status" value="1"/>
</dbReference>
<dbReference type="PANTHER" id="PTHR43559">
    <property type="entry name" value="HYDROLASE YCAC-RELATED"/>
    <property type="match status" value="1"/>
</dbReference>
<evidence type="ECO:0000313" key="2">
    <source>
        <dbReference type="EMBL" id="SFW55254.1"/>
    </source>
</evidence>
<dbReference type="CDD" id="cd01012">
    <property type="entry name" value="YcaC_related"/>
    <property type="match status" value="1"/>
</dbReference>
<sequence length="237" mass="25996">MMTQIKSTMKKTILFIAFGISGLLGFAQEPSPELLNPTNHSLLLIDHEGQMAFATHSISTTELRNNTGLVAGASKIFKIPTVVTTVAEKSFSGPVFPEIQEFYPESTSGYVDRTTMNTWEDKNAHKAITGKGKKKIVMAGLWTSVCIVGPVLSAISEGYDVYVITDASGDVSKEAHDQAVTRMVQAGAKPMTSLQYLLELQRDWARQETYKPVNDLVVKYGGAYGIGVQYAREMLKH</sequence>
<name>A0A1K1Q7Y7_9FLAO</name>
<proteinExistence type="predicted"/>
<dbReference type="PANTHER" id="PTHR43559:SF1">
    <property type="entry name" value="HYDROLASE"/>
    <property type="match status" value="1"/>
</dbReference>
<dbReference type="EMBL" id="FPJE01000011">
    <property type="protein sequence ID" value="SFW55254.1"/>
    <property type="molecule type" value="Genomic_DNA"/>
</dbReference>
<keyword evidence="3" id="KW-1185">Reference proteome</keyword>
<dbReference type="AlphaFoldDB" id="A0A1K1Q7Y7"/>
<reference evidence="2 3" key="1">
    <citation type="submission" date="2016-11" db="EMBL/GenBank/DDBJ databases">
        <authorList>
            <person name="Jaros S."/>
            <person name="Januszkiewicz K."/>
            <person name="Wedrychowicz H."/>
        </authorList>
    </citation>
    <scope>NUCLEOTIDE SEQUENCE [LARGE SCALE GENOMIC DNA]</scope>
    <source>
        <strain evidence="2 3">CGMCC 1.12145</strain>
    </source>
</reference>
<dbReference type="SUPFAM" id="SSF52499">
    <property type="entry name" value="Isochorismatase-like hydrolases"/>
    <property type="match status" value="1"/>
</dbReference>